<name>A0A1G2IW55_9BACT</name>
<comment type="caution">
    <text evidence="2">The sequence shown here is derived from an EMBL/GenBank/DDBJ whole genome shotgun (WGS) entry which is preliminary data.</text>
</comment>
<gene>
    <name evidence="2" type="ORF">A2358_03760</name>
</gene>
<organism evidence="2 3">
    <name type="scientific">Candidatus Staskawiczbacteria bacterium RIFOXYB1_FULL_37_44</name>
    <dbReference type="NCBI Taxonomy" id="1802223"/>
    <lineage>
        <taxon>Bacteria</taxon>
        <taxon>Candidatus Staskawicziibacteriota</taxon>
    </lineage>
</organism>
<evidence type="ECO:0000313" key="3">
    <source>
        <dbReference type="Proteomes" id="UP000178650"/>
    </source>
</evidence>
<protein>
    <submittedName>
        <fullName evidence="2">Uncharacterized protein</fullName>
    </submittedName>
</protein>
<accession>A0A1G2IW55</accession>
<evidence type="ECO:0000256" key="1">
    <source>
        <dbReference type="SAM" id="Phobius"/>
    </source>
</evidence>
<sequence>MDNNKGFSIVELIVVITIVSFLSLSIFQLYFSIVKGISHYRERATVSSLANNYMEIARNMSYDNLGTINGNPAGNLPDAANPLTVTVDRYNYQVYYVITTISNDPVGDPAAQNYKQVKLYVKELSSNTINTFVTWIASSSIFQGFVGALNIKAYNSLGGPLAGINIHIVNNTVAPSIDLCRITDINGAWNEIGVPCSSTAGGSCGAAGLSDYHITANDSACPSYNANYSTDRTYTATETSPSTPTPTDATVYYKQATYLDFQIDKLSNLTLTTIDGANPDEDGNCLPVAGIGLEVRGSKKIGVAPSLYKYDKNFTSNASGQISLSGIEWDTYTPALLGATNMIYGSSPDAVPFSVKADTTQTENLIIGPYTENSLLVTVIDPSKNPTEAGYYINGATVSLTDASDNTINRATGSVLSCNGSSLTPGQTMFALDSVENPYQLTVSADGFQPNTISGLNINGYMAKSVALVQTGTYQIRHKIIASISTSGGTISPSGNQLVNDGDDQAFTITAGVGNTIANILVDGVSQGTDYNSPYLYNFTNVTEDHTISASFSSVSPTTCTPAGSTRKCPDIVTGPGTQTCQTTLVWGPCIVAGTYTCMISDSGGSRNWNDPLSWKHDDPVPANNCNGTFPQNGDNVTASSTSGNLIVNVATANLNSFDLTNYTNTLSGSQYIAIAPASGTIAIAFGAGMTRTWTGYFNILPTTGTTINFTTNGKTVPYIYVNGGGSGTIQQQDDITTSGHGFVFRSNGATWNTNNHNIALANPTYFYAYNGAVFTGGTSVISATGITSNFYIQTSATNPLYDLSVAGAGINAAIQILAPLTATHSLTLSGTNNTTQRLLVASYTLGTQVRLTAPNTGGANYSNVDFRDIDLFSSAGGSINLKNITGLSGDCGNNNSEHARFTDPTTQHFTDTSGDGKWSTATNWTSRVPLCQDTAIMDKNFVAGKTVTIDVVSTGSVDWSGATLGGVLTWAFGNLYPQIYGSLTLKNGMALSSGNYIAMMGRNAYTLATDGVTVTGGIMFNMGYGTGFGTGSVAIQDDLTLGRPFYMYSGTVTNPNNSTIRLSSFQKNGGALTMCNGSCTWYLSNTSTSAITPWSTGGTAAQLITTGSTIDISNNAAAAATDTLTLGGLTYNNLTIHGDAGQKSISLTGNNIFNGIVSITDGSKNISITGNNTFANLAITGKKTISFTQLTNQTITNFSANGSDSNNLVTLRSGSSGTGNPSGSTCPNYAFTLTKAGGGTVNTSDYLSIQDSHAMPNDSLTWHAGANSVDVQDSGVECNTGWLFP</sequence>
<evidence type="ECO:0000313" key="2">
    <source>
        <dbReference type="EMBL" id="OGZ79076.1"/>
    </source>
</evidence>
<reference evidence="2 3" key="1">
    <citation type="journal article" date="2016" name="Nat. Commun.">
        <title>Thousands of microbial genomes shed light on interconnected biogeochemical processes in an aquifer system.</title>
        <authorList>
            <person name="Anantharaman K."/>
            <person name="Brown C.T."/>
            <person name="Hug L.A."/>
            <person name="Sharon I."/>
            <person name="Castelle C.J."/>
            <person name="Probst A.J."/>
            <person name="Thomas B.C."/>
            <person name="Singh A."/>
            <person name="Wilkins M.J."/>
            <person name="Karaoz U."/>
            <person name="Brodie E.L."/>
            <person name="Williams K.H."/>
            <person name="Hubbard S.S."/>
            <person name="Banfield J.F."/>
        </authorList>
    </citation>
    <scope>NUCLEOTIDE SEQUENCE [LARGE SCALE GENOMIC DNA]</scope>
</reference>
<dbReference type="Pfam" id="PF07963">
    <property type="entry name" value="N_methyl"/>
    <property type="match status" value="1"/>
</dbReference>
<dbReference type="InterPro" id="IPR012902">
    <property type="entry name" value="N_methyl_site"/>
</dbReference>
<dbReference type="Proteomes" id="UP000178650">
    <property type="component" value="Unassembled WGS sequence"/>
</dbReference>
<keyword evidence="1" id="KW-0812">Transmembrane</keyword>
<feature type="transmembrane region" description="Helical" evidence="1">
    <location>
        <begin position="12"/>
        <end position="31"/>
    </location>
</feature>
<dbReference type="EMBL" id="MHPJ01000009">
    <property type="protein sequence ID" value="OGZ79076.1"/>
    <property type="molecule type" value="Genomic_DNA"/>
</dbReference>
<dbReference type="STRING" id="1802223.A2358_03760"/>
<keyword evidence="1" id="KW-0472">Membrane</keyword>
<keyword evidence="1" id="KW-1133">Transmembrane helix</keyword>
<proteinExistence type="predicted"/>
<dbReference type="NCBIfam" id="TIGR02532">
    <property type="entry name" value="IV_pilin_GFxxxE"/>
    <property type="match status" value="1"/>
</dbReference>